<evidence type="ECO:0000256" key="14">
    <source>
        <dbReference type="ARBA" id="ARBA00052826"/>
    </source>
</evidence>
<dbReference type="FunFam" id="3.40.50.1820:FF:000051">
    <property type="entry name" value="(S)-hydroxynitrile lyase"/>
    <property type="match status" value="1"/>
</dbReference>
<evidence type="ECO:0000259" key="21">
    <source>
        <dbReference type="Pfam" id="PF12697"/>
    </source>
</evidence>
<dbReference type="EC" id="4.1.2.47" evidence="16"/>
<evidence type="ECO:0000256" key="17">
    <source>
        <dbReference type="ARBA" id="ARBA00069221"/>
    </source>
</evidence>
<comment type="catalytic activity">
    <reaction evidence="5">
        <text>benzaldehyde + hydrogen cyanide = (S)-mandelonitrile</text>
        <dbReference type="Rhea" id="RHEA:77427"/>
        <dbReference type="ChEBI" id="CHEBI:17169"/>
        <dbReference type="ChEBI" id="CHEBI:18407"/>
        <dbReference type="ChEBI" id="CHEBI:36941"/>
    </reaction>
</comment>
<dbReference type="AlphaFoldDB" id="A0AAN9M2E4"/>
<dbReference type="GO" id="GO:0080031">
    <property type="term" value="F:methyl salicylate esterase activity"/>
    <property type="evidence" value="ECO:0007669"/>
    <property type="project" value="TreeGrafter"/>
</dbReference>
<evidence type="ECO:0000256" key="10">
    <source>
        <dbReference type="ARBA" id="ARBA00052033"/>
    </source>
</evidence>
<organism evidence="22 23">
    <name type="scientific">Phaseolus coccineus</name>
    <name type="common">Scarlet runner bean</name>
    <name type="synonym">Phaseolus multiflorus</name>
    <dbReference type="NCBI Taxonomy" id="3886"/>
    <lineage>
        <taxon>Eukaryota</taxon>
        <taxon>Viridiplantae</taxon>
        <taxon>Streptophyta</taxon>
        <taxon>Embryophyta</taxon>
        <taxon>Tracheophyta</taxon>
        <taxon>Spermatophyta</taxon>
        <taxon>Magnoliopsida</taxon>
        <taxon>eudicotyledons</taxon>
        <taxon>Gunneridae</taxon>
        <taxon>Pentapetalae</taxon>
        <taxon>rosids</taxon>
        <taxon>fabids</taxon>
        <taxon>Fabales</taxon>
        <taxon>Fabaceae</taxon>
        <taxon>Papilionoideae</taxon>
        <taxon>50 kb inversion clade</taxon>
        <taxon>NPAAA clade</taxon>
        <taxon>indigoferoid/millettioid clade</taxon>
        <taxon>Phaseoleae</taxon>
        <taxon>Phaseolus</taxon>
    </lineage>
</organism>
<dbReference type="Gene3D" id="3.40.50.1820">
    <property type="entry name" value="alpha/beta hydrolase"/>
    <property type="match status" value="1"/>
</dbReference>
<name>A0AAN9M2E4_PHACN</name>
<dbReference type="PANTHER" id="PTHR10992:SF1083">
    <property type="entry name" value="METHYLESTERASE 1"/>
    <property type="match status" value="1"/>
</dbReference>
<dbReference type="GO" id="GO:0009696">
    <property type="term" value="P:salicylic acid metabolic process"/>
    <property type="evidence" value="ECO:0007669"/>
    <property type="project" value="TreeGrafter"/>
</dbReference>
<evidence type="ECO:0000256" key="19">
    <source>
        <dbReference type="ARBA" id="ARBA00078291"/>
    </source>
</evidence>
<comment type="caution">
    <text evidence="22">The sequence shown here is derived from an EMBL/GenBank/DDBJ whole genome shotgun (WGS) entry which is preliminary data.</text>
</comment>
<evidence type="ECO:0000256" key="13">
    <source>
        <dbReference type="ARBA" id="ARBA00052609"/>
    </source>
</evidence>
<evidence type="ECO:0000256" key="7">
    <source>
        <dbReference type="ARBA" id="ARBA00051647"/>
    </source>
</evidence>
<comment type="catalytic activity">
    <reaction evidence="10">
        <text>2-methylpropanal + hydrogen cyanide = (2S)-2-hydroxy-3-methylbutanenitrile</text>
        <dbReference type="Rhea" id="RHEA:77403"/>
        <dbReference type="ChEBI" id="CHEBI:18407"/>
        <dbReference type="ChEBI" id="CHEBI:48943"/>
        <dbReference type="ChEBI" id="CHEBI:197354"/>
    </reaction>
</comment>
<dbReference type="GO" id="GO:0080030">
    <property type="term" value="F:methyl indole-3-acetate esterase activity"/>
    <property type="evidence" value="ECO:0007669"/>
    <property type="project" value="TreeGrafter"/>
</dbReference>
<dbReference type="SUPFAM" id="SSF53474">
    <property type="entry name" value="alpha/beta-Hydrolases"/>
    <property type="match status" value="1"/>
</dbReference>
<dbReference type="InterPro" id="IPR029058">
    <property type="entry name" value="AB_hydrolase_fold"/>
</dbReference>
<dbReference type="GO" id="GO:0047606">
    <property type="term" value="F:(S)-hydroxynitrile lyase activity"/>
    <property type="evidence" value="ECO:0007669"/>
    <property type="project" value="UniProtKB-EC"/>
</dbReference>
<comment type="catalytic activity">
    <reaction evidence="7">
        <text>butan-2-one + hydrogen cyanide = 2-hydroxy-2-methylbutanenitrile</text>
        <dbReference type="Rhea" id="RHEA:77467"/>
        <dbReference type="ChEBI" id="CHEBI:18407"/>
        <dbReference type="ChEBI" id="CHEBI:28398"/>
        <dbReference type="ChEBI" id="CHEBI:60954"/>
    </reaction>
    <physiologicalReaction direction="right-to-left" evidence="7">
        <dbReference type="Rhea" id="RHEA:77469"/>
    </physiologicalReaction>
</comment>
<sequence length="269" mass="30766">MQSNYYRPQENTMGSEKKHFVLVHGACHGAWYWYKLKPRLESAGHKVTALDLAASGINLQKIEDVHTFSQYSEPLLQLLATIPPNEKVILVGHSLGGLNIALAMEQFPEKVEVGVFLTAFTPDIEHQPSYVLEKYNERTPLAEWIDTEFSPCANKTLMFFGPKFFSDKLYQLTSIEDLELGRSLARPSSLFMEDLSRQKKFTKEGYRSVPRAFILCTEDLAIPLEYQQWMIQNAALNDVLEIKGADHMPMLCMPQELFDSLHQIATKYE</sequence>
<comment type="catalytic activity">
    <reaction evidence="3">
        <text>a monosubstituted aliphatic (S)-hydroxynitrile = an aldehyde + hydrogen cyanide</text>
        <dbReference type="Rhea" id="RHEA:56588"/>
        <dbReference type="ChEBI" id="CHEBI:17478"/>
        <dbReference type="ChEBI" id="CHEBI:18407"/>
        <dbReference type="ChEBI" id="CHEBI:140596"/>
        <dbReference type="EC" id="4.1.2.47"/>
    </reaction>
</comment>
<comment type="similarity">
    <text evidence="15">Belongs to the AB hydrolase superfamily. Hydroxynitrile lyase family.</text>
</comment>
<evidence type="ECO:0000313" key="23">
    <source>
        <dbReference type="Proteomes" id="UP001374584"/>
    </source>
</evidence>
<dbReference type="InterPro" id="IPR045889">
    <property type="entry name" value="MES/HNL"/>
</dbReference>
<comment type="catalytic activity">
    <reaction evidence="12">
        <text>2,2-dimethylpropanal + hydrogen cyanide = (2S)-2-hydroxy-3,3-dimethylbutanenitrile</text>
        <dbReference type="Rhea" id="RHEA:77407"/>
        <dbReference type="ChEBI" id="CHEBI:18407"/>
        <dbReference type="ChEBI" id="CHEBI:141557"/>
        <dbReference type="ChEBI" id="CHEBI:197355"/>
    </reaction>
</comment>
<comment type="catalytic activity">
    <reaction evidence="14">
        <text>an aromatic (S)-hydroxynitrile = an aromatic aldehyde + hydrogen cyanide</text>
        <dbReference type="Rhea" id="RHEA:54660"/>
        <dbReference type="ChEBI" id="CHEBI:18407"/>
        <dbReference type="ChEBI" id="CHEBI:33855"/>
        <dbReference type="ChEBI" id="CHEBI:138306"/>
        <dbReference type="EC" id="4.1.2.47"/>
    </reaction>
</comment>
<evidence type="ECO:0000256" key="1">
    <source>
        <dbReference type="ARBA" id="ARBA00022801"/>
    </source>
</evidence>
<evidence type="ECO:0000256" key="20">
    <source>
        <dbReference type="ARBA" id="ARBA00079794"/>
    </source>
</evidence>
<evidence type="ECO:0000256" key="11">
    <source>
        <dbReference type="ARBA" id="ARBA00052511"/>
    </source>
</evidence>
<keyword evidence="1" id="KW-0378">Hydrolase</keyword>
<protein>
    <recommendedName>
        <fullName evidence="17">(S)-hydroxynitrile lyase</fullName>
        <ecNumber evidence="16">4.1.2.47</ecNumber>
    </recommendedName>
    <alternativeName>
        <fullName evidence="18">2-hydroxy-2-methylpropanenitrile lyase</fullName>
    </alternativeName>
    <alternativeName>
        <fullName evidence="19">Acetone cyanohydrin lyase</fullName>
    </alternativeName>
    <alternativeName>
        <fullName evidence="20">Hydroxynitrile lyase</fullName>
    </alternativeName>
</protein>
<evidence type="ECO:0000256" key="18">
    <source>
        <dbReference type="ARBA" id="ARBA00076040"/>
    </source>
</evidence>
<reference evidence="22 23" key="1">
    <citation type="submission" date="2024-01" db="EMBL/GenBank/DDBJ databases">
        <title>The genomes of 5 underutilized Papilionoideae crops provide insights into root nodulation and disease resistanc.</title>
        <authorList>
            <person name="Jiang F."/>
        </authorList>
    </citation>
    <scope>NUCLEOTIDE SEQUENCE [LARGE SCALE GENOMIC DNA]</scope>
    <source>
        <strain evidence="22">JINMINGXINNONG_FW02</strain>
        <tissue evidence="22">Leaves</tissue>
    </source>
</reference>
<dbReference type="Proteomes" id="UP001374584">
    <property type="component" value="Unassembled WGS sequence"/>
</dbReference>
<feature type="domain" description="AB hydrolase-1" evidence="21">
    <location>
        <begin position="20"/>
        <end position="258"/>
    </location>
</feature>
<comment type="catalytic activity">
    <reaction evidence="8">
        <text>a disubstituted aliphatic (S)-hydroxynitrile = a ketone + hydrogen cyanide</text>
        <dbReference type="Rhea" id="RHEA:56592"/>
        <dbReference type="ChEBI" id="CHEBI:17087"/>
        <dbReference type="ChEBI" id="CHEBI:18407"/>
        <dbReference type="ChEBI" id="CHEBI:140597"/>
        <dbReference type="EC" id="4.1.2.47"/>
    </reaction>
</comment>
<dbReference type="PANTHER" id="PTHR10992">
    <property type="entry name" value="METHYLESTERASE FAMILY MEMBER"/>
    <property type="match status" value="1"/>
</dbReference>
<comment type="catalytic activity">
    <reaction evidence="13">
        <text>cyclohexanecarbaldehyde + hydrogen cyanide = (2S)-2-cyclohexyl-2-hydroxyacetonitrile</text>
        <dbReference type="Rhea" id="RHEA:77423"/>
        <dbReference type="ChEBI" id="CHEBI:18407"/>
        <dbReference type="ChEBI" id="CHEBI:197359"/>
        <dbReference type="ChEBI" id="CHEBI:197360"/>
    </reaction>
</comment>
<evidence type="ECO:0000256" key="12">
    <source>
        <dbReference type="ARBA" id="ARBA00052600"/>
    </source>
</evidence>
<evidence type="ECO:0000256" key="15">
    <source>
        <dbReference type="ARBA" id="ARBA00060885"/>
    </source>
</evidence>
<evidence type="ECO:0000256" key="2">
    <source>
        <dbReference type="ARBA" id="ARBA00050104"/>
    </source>
</evidence>
<evidence type="ECO:0000313" key="22">
    <source>
        <dbReference type="EMBL" id="KAK7346499.1"/>
    </source>
</evidence>
<comment type="catalytic activity">
    <reaction evidence="2">
        <text>4-methoxybenzaldehyde + hydrogen cyanide = (2S)-2-hydroxy-2-(4-methoxyphenyl)acetonitrile</text>
        <dbReference type="Rhea" id="RHEA:77447"/>
        <dbReference type="ChEBI" id="CHEBI:18407"/>
        <dbReference type="ChEBI" id="CHEBI:28235"/>
        <dbReference type="ChEBI" id="CHEBI:197328"/>
    </reaction>
</comment>
<evidence type="ECO:0000256" key="8">
    <source>
        <dbReference type="ARBA" id="ARBA00051735"/>
    </source>
</evidence>
<evidence type="ECO:0000256" key="5">
    <source>
        <dbReference type="ARBA" id="ARBA00050358"/>
    </source>
</evidence>
<comment type="catalytic activity">
    <reaction evidence="11">
        <text>3-formylthiophene + hydrogen cyanide = (2S)-2-hydroxy-2-(thiophen-3-yl)acetonitrile</text>
        <dbReference type="Rhea" id="RHEA:77459"/>
        <dbReference type="ChEBI" id="CHEBI:18407"/>
        <dbReference type="ChEBI" id="CHEBI:87611"/>
        <dbReference type="ChEBI" id="CHEBI:197333"/>
    </reaction>
</comment>
<comment type="catalytic activity">
    <reaction evidence="4">
        <text>2-hydroxy-2-methylpropanenitrile = acetone + hydrogen cyanide</text>
        <dbReference type="Rhea" id="RHEA:11932"/>
        <dbReference type="ChEBI" id="CHEBI:15347"/>
        <dbReference type="ChEBI" id="CHEBI:15348"/>
        <dbReference type="ChEBI" id="CHEBI:18407"/>
    </reaction>
    <physiologicalReaction direction="left-to-right" evidence="4">
        <dbReference type="Rhea" id="RHEA:11933"/>
    </physiologicalReaction>
</comment>
<gene>
    <name evidence="22" type="ORF">VNO80_21020</name>
</gene>
<evidence type="ECO:0000256" key="9">
    <source>
        <dbReference type="ARBA" id="ARBA00051977"/>
    </source>
</evidence>
<evidence type="ECO:0000256" key="4">
    <source>
        <dbReference type="ARBA" id="ARBA00050262"/>
    </source>
</evidence>
<accession>A0AAN9M2E4</accession>
<dbReference type="EMBL" id="JAYMYR010000008">
    <property type="protein sequence ID" value="KAK7346499.1"/>
    <property type="molecule type" value="Genomic_DNA"/>
</dbReference>
<dbReference type="GO" id="GO:0009694">
    <property type="term" value="P:jasmonic acid metabolic process"/>
    <property type="evidence" value="ECO:0007669"/>
    <property type="project" value="TreeGrafter"/>
</dbReference>
<evidence type="ECO:0000256" key="3">
    <source>
        <dbReference type="ARBA" id="ARBA00050241"/>
    </source>
</evidence>
<comment type="catalytic activity">
    <reaction evidence="9">
        <text>acrolein + hydrogen cyanide = (2S)-2-hydroxybut-3-enenitrile</text>
        <dbReference type="Rhea" id="RHEA:77411"/>
        <dbReference type="ChEBI" id="CHEBI:15368"/>
        <dbReference type="ChEBI" id="CHEBI:18407"/>
        <dbReference type="ChEBI" id="CHEBI:197356"/>
    </reaction>
</comment>
<evidence type="ECO:0000256" key="16">
    <source>
        <dbReference type="ARBA" id="ARBA00066572"/>
    </source>
</evidence>
<proteinExistence type="inferred from homology"/>
<dbReference type="Pfam" id="PF12697">
    <property type="entry name" value="Abhydrolase_6"/>
    <property type="match status" value="1"/>
</dbReference>
<keyword evidence="23" id="KW-1185">Reference proteome</keyword>
<dbReference type="GO" id="GO:0080032">
    <property type="term" value="F:methyl jasmonate esterase activity"/>
    <property type="evidence" value="ECO:0007669"/>
    <property type="project" value="TreeGrafter"/>
</dbReference>
<evidence type="ECO:0000256" key="6">
    <source>
        <dbReference type="ARBA" id="ARBA00050608"/>
    </source>
</evidence>
<comment type="catalytic activity">
    <reaction evidence="6">
        <text>formylthiophene + hydrogen cyanide = (2R)-2-hydroxy-2-(thiophen-2-yl)acetonitrile</text>
        <dbReference type="Rhea" id="RHEA:77455"/>
        <dbReference type="ChEBI" id="CHEBI:18407"/>
        <dbReference type="ChEBI" id="CHEBI:87301"/>
        <dbReference type="ChEBI" id="CHEBI:197332"/>
    </reaction>
</comment>
<dbReference type="InterPro" id="IPR000073">
    <property type="entry name" value="AB_hydrolase_1"/>
</dbReference>